<comment type="caution">
    <text evidence="1">The sequence shown here is derived from an EMBL/GenBank/DDBJ whole genome shotgun (WGS) entry which is preliminary data.</text>
</comment>
<reference evidence="1" key="1">
    <citation type="submission" date="2022-03" db="EMBL/GenBank/DDBJ databases">
        <authorList>
            <person name="Sayadi A."/>
        </authorList>
    </citation>
    <scope>NUCLEOTIDE SEQUENCE</scope>
</reference>
<sequence>MVIVLSPSEMLYGDTWTMYVACEARRRNVIIRIFNFHSLSLINHHPAKKMREPKMSWITEDTLEERNDMSEKKESWLKTFLRGWTNFSVERIFHLENIEKRDHQEEVELSHNKFKFILDSFWLVNSSI</sequence>
<dbReference type="EMBL" id="CAKOFQ010007462">
    <property type="protein sequence ID" value="CAH2001667.1"/>
    <property type="molecule type" value="Genomic_DNA"/>
</dbReference>
<proteinExistence type="predicted"/>
<protein>
    <submittedName>
        <fullName evidence="1">Uncharacterized protein</fullName>
    </submittedName>
</protein>
<name>A0A9P0LZD3_ACAOB</name>
<evidence type="ECO:0000313" key="1">
    <source>
        <dbReference type="EMBL" id="CAH2001667.1"/>
    </source>
</evidence>
<dbReference type="Proteomes" id="UP001152888">
    <property type="component" value="Unassembled WGS sequence"/>
</dbReference>
<gene>
    <name evidence="1" type="ORF">ACAOBT_LOCUS26341</name>
</gene>
<accession>A0A9P0LZD3</accession>
<keyword evidence="2" id="KW-1185">Reference proteome</keyword>
<organism evidence="1 2">
    <name type="scientific">Acanthoscelides obtectus</name>
    <name type="common">Bean weevil</name>
    <name type="synonym">Bruchus obtectus</name>
    <dbReference type="NCBI Taxonomy" id="200917"/>
    <lineage>
        <taxon>Eukaryota</taxon>
        <taxon>Metazoa</taxon>
        <taxon>Ecdysozoa</taxon>
        <taxon>Arthropoda</taxon>
        <taxon>Hexapoda</taxon>
        <taxon>Insecta</taxon>
        <taxon>Pterygota</taxon>
        <taxon>Neoptera</taxon>
        <taxon>Endopterygota</taxon>
        <taxon>Coleoptera</taxon>
        <taxon>Polyphaga</taxon>
        <taxon>Cucujiformia</taxon>
        <taxon>Chrysomeloidea</taxon>
        <taxon>Chrysomelidae</taxon>
        <taxon>Bruchinae</taxon>
        <taxon>Bruchini</taxon>
        <taxon>Acanthoscelides</taxon>
    </lineage>
</organism>
<evidence type="ECO:0000313" key="2">
    <source>
        <dbReference type="Proteomes" id="UP001152888"/>
    </source>
</evidence>
<dbReference type="AlphaFoldDB" id="A0A9P0LZD3"/>